<name>A0A918WKH2_STRCJ</name>
<dbReference type="GO" id="GO:0008168">
    <property type="term" value="F:methyltransferase activity"/>
    <property type="evidence" value="ECO:0007669"/>
    <property type="project" value="UniProtKB-KW"/>
</dbReference>
<keyword evidence="3" id="KW-0949">S-adenosyl-L-methionine</keyword>
<dbReference type="GO" id="GO:0032259">
    <property type="term" value="P:methylation"/>
    <property type="evidence" value="ECO:0007669"/>
    <property type="project" value="UniProtKB-KW"/>
</dbReference>
<evidence type="ECO:0000259" key="4">
    <source>
        <dbReference type="Pfam" id="PF13649"/>
    </source>
</evidence>
<sequence length="243" mass="26872">MDYDIAAYGERRPDYDSMDWALRHDEDEASRFLAELAPGGTALELGIGTGRVALPLARRGLKVVGVEGSPSMAAGLERNVGDEDVEVVIGDFADVPVEATFDLVYCISETFFLLPTQDSQIRCVQNTAERLADGGLFVVQAIVPDHDLYCGKQSTGTRQVGEQSAIISARRHDRAEQRVELQSIVLKENGNTFYPMLYRYVWPSELDLMAKLAGLTRVSRSSGWRNEPFTAASGEYVAVYRKN</sequence>
<dbReference type="Proteomes" id="UP000646244">
    <property type="component" value="Unassembled WGS sequence"/>
</dbReference>
<comment type="caution">
    <text evidence="5">The sequence shown here is derived from an EMBL/GenBank/DDBJ whole genome shotgun (WGS) entry which is preliminary data.</text>
</comment>
<dbReference type="RefSeq" id="WP_190111290.1">
    <property type="nucleotide sequence ID" value="NZ_BMVB01000014.1"/>
</dbReference>
<dbReference type="PANTHER" id="PTHR43464">
    <property type="entry name" value="METHYLTRANSFERASE"/>
    <property type="match status" value="1"/>
</dbReference>
<reference evidence="5" key="1">
    <citation type="journal article" date="2014" name="Int. J. Syst. Evol. Microbiol.">
        <title>Complete genome sequence of Corynebacterium casei LMG S-19264T (=DSM 44701T), isolated from a smear-ripened cheese.</title>
        <authorList>
            <consortium name="US DOE Joint Genome Institute (JGI-PGF)"/>
            <person name="Walter F."/>
            <person name="Albersmeier A."/>
            <person name="Kalinowski J."/>
            <person name="Ruckert C."/>
        </authorList>
    </citation>
    <scope>NUCLEOTIDE SEQUENCE</scope>
    <source>
        <strain evidence="5">JCM 4633</strain>
    </source>
</reference>
<dbReference type="Gene3D" id="3.40.50.150">
    <property type="entry name" value="Vaccinia Virus protein VP39"/>
    <property type="match status" value="1"/>
</dbReference>
<evidence type="ECO:0000256" key="1">
    <source>
        <dbReference type="ARBA" id="ARBA00022603"/>
    </source>
</evidence>
<dbReference type="AlphaFoldDB" id="A0A918WKH2"/>
<evidence type="ECO:0000313" key="5">
    <source>
        <dbReference type="EMBL" id="GHC59797.1"/>
    </source>
</evidence>
<dbReference type="InterPro" id="IPR041698">
    <property type="entry name" value="Methyltransf_25"/>
</dbReference>
<protein>
    <submittedName>
        <fullName evidence="5">Methyltransferase</fullName>
    </submittedName>
</protein>
<evidence type="ECO:0000256" key="3">
    <source>
        <dbReference type="ARBA" id="ARBA00022691"/>
    </source>
</evidence>
<proteinExistence type="predicted"/>
<keyword evidence="1 5" id="KW-0489">Methyltransferase</keyword>
<dbReference type="InterPro" id="IPR029063">
    <property type="entry name" value="SAM-dependent_MTases_sf"/>
</dbReference>
<dbReference type="PANTHER" id="PTHR43464:SF19">
    <property type="entry name" value="UBIQUINONE BIOSYNTHESIS O-METHYLTRANSFERASE, MITOCHONDRIAL"/>
    <property type="match status" value="1"/>
</dbReference>
<accession>A0A918WKH2</accession>
<dbReference type="Pfam" id="PF13649">
    <property type="entry name" value="Methyltransf_25"/>
    <property type="match status" value="1"/>
</dbReference>
<dbReference type="EMBL" id="BMVB01000014">
    <property type="protein sequence ID" value="GHC59797.1"/>
    <property type="molecule type" value="Genomic_DNA"/>
</dbReference>
<reference evidence="5" key="2">
    <citation type="submission" date="2020-09" db="EMBL/GenBank/DDBJ databases">
        <authorList>
            <person name="Sun Q."/>
            <person name="Ohkuma M."/>
        </authorList>
    </citation>
    <scope>NUCLEOTIDE SEQUENCE</scope>
    <source>
        <strain evidence="5">JCM 4633</strain>
    </source>
</reference>
<organism evidence="5 6">
    <name type="scientific">Streptomyces cinnamoneus</name>
    <name type="common">Streptoverticillium cinnamoneum</name>
    <dbReference type="NCBI Taxonomy" id="53446"/>
    <lineage>
        <taxon>Bacteria</taxon>
        <taxon>Bacillati</taxon>
        <taxon>Actinomycetota</taxon>
        <taxon>Actinomycetes</taxon>
        <taxon>Kitasatosporales</taxon>
        <taxon>Streptomycetaceae</taxon>
        <taxon>Streptomyces</taxon>
        <taxon>Streptomyces cinnamoneus group</taxon>
    </lineage>
</organism>
<evidence type="ECO:0000313" key="6">
    <source>
        <dbReference type="Proteomes" id="UP000646244"/>
    </source>
</evidence>
<keyword evidence="2" id="KW-0808">Transferase</keyword>
<dbReference type="Gene3D" id="2.20.25.570">
    <property type="match status" value="1"/>
</dbReference>
<dbReference type="SUPFAM" id="SSF53335">
    <property type="entry name" value="S-adenosyl-L-methionine-dependent methyltransferases"/>
    <property type="match status" value="1"/>
</dbReference>
<gene>
    <name evidence="5" type="ORF">GCM10010507_40870</name>
</gene>
<feature type="domain" description="Methyltransferase" evidence="4">
    <location>
        <begin position="43"/>
        <end position="135"/>
    </location>
</feature>
<evidence type="ECO:0000256" key="2">
    <source>
        <dbReference type="ARBA" id="ARBA00022679"/>
    </source>
</evidence>
<dbReference type="CDD" id="cd02440">
    <property type="entry name" value="AdoMet_MTases"/>
    <property type="match status" value="1"/>
</dbReference>